<dbReference type="GO" id="GO:0003700">
    <property type="term" value="F:DNA-binding transcription factor activity"/>
    <property type="evidence" value="ECO:0007669"/>
    <property type="project" value="TreeGrafter"/>
</dbReference>
<keyword evidence="5" id="KW-0175">Coiled coil</keyword>
<dbReference type="PRINTS" id="PR00455">
    <property type="entry name" value="HTHTETR"/>
</dbReference>
<dbReference type="InterPro" id="IPR036271">
    <property type="entry name" value="Tet_transcr_reg_TetR-rel_C_sf"/>
</dbReference>
<evidence type="ECO:0000259" key="6">
    <source>
        <dbReference type="PROSITE" id="PS50977"/>
    </source>
</evidence>
<dbReference type="InterPro" id="IPR050109">
    <property type="entry name" value="HTH-type_TetR-like_transc_reg"/>
</dbReference>
<dbReference type="InterPro" id="IPR001647">
    <property type="entry name" value="HTH_TetR"/>
</dbReference>
<name>A0A7W5AXY5_9BACL</name>
<protein>
    <submittedName>
        <fullName evidence="7">AcrR family transcriptional regulator</fullName>
    </submittedName>
</protein>
<organism evidence="7 8">
    <name type="scientific">Paenibacillus phyllosphaerae</name>
    <dbReference type="NCBI Taxonomy" id="274593"/>
    <lineage>
        <taxon>Bacteria</taxon>
        <taxon>Bacillati</taxon>
        <taxon>Bacillota</taxon>
        <taxon>Bacilli</taxon>
        <taxon>Bacillales</taxon>
        <taxon>Paenibacillaceae</taxon>
        <taxon>Paenibacillus</taxon>
    </lineage>
</organism>
<dbReference type="PANTHER" id="PTHR30055:SF234">
    <property type="entry name" value="HTH-TYPE TRANSCRIPTIONAL REGULATOR BETI"/>
    <property type="match status" value="1"/>
</dbReference>
<reference evidence="7 8" key="1">
    <citation type="submission" date="2020-08" db="EMBL/GenBank/DDBJ databases">
        <title>Genomic Encyclopedia of Type Strains, Phase III (KMG-III): the genomes of soil and plant-associated and newly described type strains.</title>
        <authorList>
            <person name="Whitman W."/>
        </authorList>
    </citation>
    <scope>NUCLEOTIDE SEQUENCE [LARGE SCALE GENOMIC DNA]</scope>
    <source>
        <strain evidence="7 8">CECT 5862</strain>
    </source>
</reference>
<dbReference type="RefSeq" id="WP_183600702.1">
    <property type="nucleotide sequence ID" value="NZ_JACHXK010000005.1"/>
</dbReference>
<feature type="domain" description="HTH tetR-type" evidence="6">
    <location>
        <begin position="14"/>
        <end position="73"/>
    </location>
</feature>
<dbReference type="PROSITE" id="PS50977">
    <property type="entry name" value="HTH_TETR_2"/>
    <property type="match status" value="1"/>
</dbReference>
<evidence type="ECO:0000256" key="4">
    <source>
        <dbReference type="PROSITE-ProRule" id="PRU00335"/>
    </source>
</evidence>
<dbReference type="Proteomes" id="UP000570361">
    <property type="component" value="Unassembled WGS sequence"/>
</dbReference>
<gene>
    <name evidence="7" type="ORF">FHS18_002887</name>
</gene>
<dbReference type="InterPro" id="IPR009057">
    <property type="entry name" value="Homeodomain-like_sf"/>
</dbReference>
<dbReference type="SUPFAM" id="SSF48498">
    <property type="entry name" value="Tetracyclin repressor-like, C-terminal domain"/>
    <property type="match status" value="1"/>
</dbReference>
<dbReference type="SUPFAM" id="SSF46689">
    <property type="entry name" value="Homeodomain-like"/>
    <property type="match status" value="1"/>
</dbReference>
<dbReference type="AlphaFoldDB" id="A0A7W5AXY5"/>
<dbReference type="PANTHER" id="PTHR30055">
    <property type="entry name" value="HTH-TYPE TRANSCRIPTIONAL REGULATOR RUTR"/>
    <property type="match status" value="1"/>
</dbReference>
<dbReference type="Gene3D" id="1.10.357.10">
    <property type="entry name" value="Tetracycline Repressor, domain 2"/>
    <property type="match status" value="1"/>
</dbReference>
<dbReference type="Gene3D" id="1.10.10.60">
    <property type="entry name" value="Homeodomain-like"/>
    <property type="match status" value="1"/>
</dbReference>
<dbReference type="GO" id="GO:0000976">
    <property type="term" value="F:transcription cis-regulatory region binding"/>
    <property type="evidence" value="ECO:0007669"/>
    <property type="project" value="TreeGrafter"/>
</dbReference>
<evidence type="ECO:0000256" key="5">
    <source>
        <dbReference type="SAM" id="Coils"/>
    </source>
</evidence>
<sequence length="214" mass="24756">MCPRTKEQNEIIRQQRLQQIRHTAAEVLLEKGLRMEMGDIAEKAGLGRGTVYHYYNNKIELLEHLLQEALEEGEALLARTMREDLSPIGRLAAYARASLASWVREPVHFILFLYAFQYAEPLPISQPERLQREFRERLLVPVLRTIQAGARRGELTKISPDTLFHTFMSTLIGSAHARIRLAMKPEDDPLPWVEDVVHVLMKGIRHEDKIDNNR</sequence>
<keyword evidence="2 4" id="KW-0238">DNA-binding</keyword>
<evidence type="ECO:0000256" key="1">
    <source>
        <dbReference type="ARBA" id="ARBA00023015"/>
    </source>
</evidence>
<evidence type="ECO:0000256" key="2">
    <source>
        <dbReference type="ARBA" id="ARBA00023125"/>
    </source>
</evidence>
<dbReference type="Pfam" id="PF00440">
    <property type="entry name" value="TetR_N"/>
    <property type="match status" value="1"/>
</dbReference>
<keyword evidence="3" id="KW-0804">Transcription</keyword>
<feature type="DNA-binding region" description="H-T-H motif" evidence="4">
    <location>
        <begin position="36"/>
        <end position="55"/>
    </location>
</feature>
<feature type="coiled-coil region" evidence="5">
    <location>
        <begin position="52"/>
        <end position="79"/>
    </location>
</feature>
<evidence type="ECO:0000313" key="8">
    <source>
        <dbReference type="Proteomes" id="UP000570361"/>
    </source>
</evidence>
<proteinExistence type="predicted"/>
<comment type="caution">
    <text evidence="7">The sequence shown here is derived from an EMBL/GenBank/DDBJ whole genome shotgun (WGS) entry which is preliminary data.</text>
</comment>
<accession>A0A7W5AXY5</accession>
<keyword evidence="1" id="KW-0805">Transcription regulation</keyword>
<dbReference type="EMBL" id="JACHXK010000005">
    <property type="protein sequence ID" value="MBB3110820.1"/>
    <property type="molecule type" value="Genomic_DNA"/>
</dbReference>
<evidence type="ECO:0000256" key="3">
    <source>
        <dbReference type="ARBA" id="ARBA00023163"/>
    </source>
</evidence>
<evidence type="ECO:0000313" key="7">
    <source>
        <dbReference type="EMBL" id="MBB3110820.1"/>
    </source>
</evidence>
<keyword evidence="8" id="KW-1185">Reference proteome</keyword>